<evidence type="ECO:0000256" key="1">
    <source>
        <dbReference type="SAM" id="MobiDB-lite"/>
    </source>
</evidence>
<reference evidence="2 3" key="1">
    <citation type="submission" date="2024-06" db="EMBL/GenBank/DDBJ databases">
        <title>Genome sequences for Pseudomonas syringae strains with characterized LPS.</title>
        <authorList>
            <person name="Baltrus D.A."/>
            <person name="Krings L."/>
        </authorList>
    </citation>
    <scope>NUCLEOTIDE SEQUENCE [LARGE SCALE GENOMIC DNA]</scope>
    <source>
        <strain evidence="2 3">NCPPB2708</strain>
    </source>
</reference>
<protein>
    <submittedName>
        <fullName evidence="2">Uncharacterized protein</fullName>
    </submittedName>
</protein>
<dbReference type="EMBL" id="JBGMSU010000018">
    <property type="protein sequence ID" value="MFA0940421.1"/>
    <property type="molecule type" value="Genomic_DNA"/>
</dbReference>
<accession>A0ABV4PLS3</accession>
<proteinExistence type="predicted"/>
<dbReference type="Proteomes" id="UP001569512">
    <property type="component" value="Unassembled WGS sequence"/>
</dbReference>
<keyword evidence="3" id="KW-1185">Reference proteome</keyword>
<organism evidence="2 3">
    <name type="scientific">Pseudomonas tremae</name>
    <dbReference type="NCBI Taxonomy" id="200454"/>
    <lineage>
        <taxon>Bacteria</taxon>
        <taxon>Pseudomonadati</taxon>
        <taxon>Pseudomonadota</taxon>
        <taxon>Gammaproteobacteria</taxon>
        <taxon>Pseudomonadales</taxon>
        <taxon>Pseudomonadaceae</taxon>
        <taxon>Pseudomonas</taxon>
    </lineage>
</organism>
<evidence type="ECO:0000313" key="3">
    <source>
        <dbReference type="Proteomes" id="UP001569512"/>
    </source>
</evidence>
<sequence>MLARPACQPSALAQQEDQNPRGPRELFQKWALSVEHPVKGWLDGRWLRRGDDREGYAEEYVQGLWVAFKAFGARPADQQAEPVAITELRHIFDSNKGADRTLVISKKLAAQLLADQPATTKVVLPARLQWNGLGNAANNLKASAWNACLDEVTKLNSGQA</sequence>
<feature type="region of interest" description="Disordered" evidence="1">
    <location>
        <begin position="1"/>
        <end position="22"/>
    </location>
</feature>
<dbReference type="RefSeq" id="WP_122325993.1">
    <property type="nucleotide sequence ID" value="NZ_JBGMSU010000018.1"/>
</dbReference>
<gene>
    <name evidence="2" type="ORF">ACDH53_23815</name>
</gene>
<comment type="caution">
    <text evidence="2">The sequence shown here is derived from an EMBL/GenBank/DDBJ whole genome shotgun (WGS) entry which is preliminary data.</text>
</comment>
<evidence type="ECO:0000313" key="2">
    <source>
        <dbReference type="EMBL" id="MFA0940421.1"/>
    </source>
</evidence>
<name>A0ABV4PLS3_9PSED</name>